<feature type="transmembrane region" description="Helical" evidence="2">
    <location>
        <begin position="56"/>
        <end position="79"/>
    </location>
</feature>
<evidence type="ECO:0000256" key="2">
    <source>
        <dbReference type="SAM" id="Phobius"/>
    </source>
</evidence>
<feature type="transmembrane region" description="Helical" evidence="2">
    <location>
        <begin position="281"/>
        <end position="299"/>
    </location>
</feature>
<gene>
    <name evidence="3" type="ORF">JF888_08920</name>
</gene>
<sequence length="329" mass="34398">MAPQFPTGTDYVQEFVLALATWASASARAGLASLLQSFGESTEPDYLAIVPVYNRMLAIALLVVGAVIAIGLVEHILGGQLGLSWNLVPRVLIAVFFAFGGLTLVQYLSAYAALLATAWSPDLGQYAQSLTDPASVDHLSRHASAGTLGALIFTALLTILMAVIVHLELLVRAALMLTVTAFIPLVCVLAIWPRMTAAAVQLVEFLVGLMLSKFVVATVIYIGFGLVIPAMHGAQSAEGKAGWLSAGLAILLIATFSPAILFQGLRFAHGSAGGMVRGWGAGAISMMTMGSIARLGSGLGRSAVTRFRRGISKTQSRNSNESAAPGRNS</sequence>
<evidence type="ECO:0000313" key="4">
    <source>
        <dbReference type="Proteomes" id="UP000620075"/>
    </source>
</evidence>
<keyword evidence="2" id="KW-0812">Transmembrane</keyword>
<feature type="region of interest" description="Disordered" evidence="1">
    <location>
        <begin position="310"/>
        <end position="329"/>
    </location>
</feature>
<dbReference type="RefSeq" id="WP_338179073.1">
    <property type="nucleotide sequence ID" value="NZ_JAEKNQ010000035.1"/>
</dbReference>
<organism evidence="3 4">
    <name type="scientific">Candidatus Dormiibacter inghamiae</name>
    <dbReference type="NCBI Taxonomy" id="3127013"/>
    <lineage>
        <taxon>Bacteria</taxon>
        <taxon>Bacillati</taxon>
        <taxon>Candidatus Dormiibacterota</taxon>
        <taxon>Candidatus Dormibacteria</taxon>
        <taxon>Candidatus Dormibacterales</taxon>
        <taxon>Candidatus Dormibacteraceae</taxon>
        <taxon>Candidatus Dormiibacter</taxon>
    </lineage>
</organism>
<dbReference type="Proteomes" id="UP000620075">
    <property type="component" value="Unassembled WGS sequence"/>
</dbReference>
<dbReference type="EMBL" id="JAEKNQ010000035">
    <property type="protein sequence ID" value="MBJ7603293.1"/>
    <property type="molecule type" value="Genomic_DNA"/>
</dbReference>
<feature type="transmembrane region" description="Helical" evidence="2">
    <location>
        <begin position="145"/>
        <end position="167"/>
    </location>
</feature>
<proteinExistence type="predicted"/>
<feature type="transmembrane region" description="Helical" evidence="2">
    <location>
        <begin position="174"/>
        <end position="193"/>
    </location>
</feature>
<feature type="transmembrane region" description="Helical" evidence="2">
    <location>
        <begin position="91"/>
        <end position="114"/>
    </location>
</feature>
<accession>A0A934KIG3</accession>
<evidence type="ECO:0000256" key="1">
    <source>
        <dbReference type="SAM" id="MobiDB-lite"/>
    </source>
</evidence>
<feature type="compositionally biased region" description="Polar residues" evidence="1">
    <location>
        <begin position="312"/>
        <end position="329"/>
    </location>
</feature>
<keyword evidence="2" id="KW-0472">Membrane</keyword>
<evidence type="ECO:0000313" key="3">
    <source>
        <dbReference type="EMBL" id="MBJ7603293.1"/>
    </source>
</evidence>
<dbReference type="AlphaFoldDB" id="A0A934KIG3"/>
<comment type="caution">
    <text evidence="3">The sequence shown here is derived from an EMBL/GenBank/DDBJ whole genome shotgun (WGS) entry which is preliminary data.</text>
</comment>
<feature type="transmembrane region" description="Helical" evidence="2">
    <location>
        <begin position="241"/>
        <end position="261"/>
    </location>
</feature>
<reference evidence="3 4" key="1">
    <citation type="submission" date="2020-10" db="EMBL/GenBank/DDBJ databases">
        <title>Ca. Dormibacterota MAGs.</title>
        <authorList>
            <person name="Montgomery K."/>
        </authorList>
    </citation>
    <scope>NUCLEOTIDE SEQUENCE [LARGE SCALE GENOMIC DNA]</scope>
    <source>
        <strain evidence="3">SC8811_S16_3</strain>
    </source>
</reference>
<protein>
    <submittedName>
        <fullName evidence="3">Uncharacterized protein</fullName>
    </submittedName>
</protein>
<keyword evidence="2" id="KW-1133">Transmembrane helix</keyword>
<feature type="transmembrane region" description="Helical" evidence="2">
    <location>
        <begin position="205"/>
        <end position="229"/>
    </location>
</feature>
<name>A0A934KIG3_9BACT</name>